<name>A0A9B0C8Y6_BOMTE</name>
<feature type="compositionally biased region" description="Polar residues" evidence="1">
    <location>
        <begin position="93"/>
        <end position="111"/>
    </location>
</feature>
<dbReference type="RefSeq" id="XP_003394693.2">
    <property type="nucleotide sequence ID" value="XM_003394645.3"/>
</dbReference>
<feature type="compositionally biased region" description="Basic and acidic residues" evidence="1">
    <location>
        <begin position="249"/>
        <end position="281"/>
    </location>
</feature>
<dbReference type="AlphaFoldDB" id="A0A9B0C8Y6"/>
<organism evidence="4 5">
    <name type="scientific">Bombus terrestris</name>
    <name type="common">Buff-tailed bumblebee</name>
    <name type="synonym">Apis terrestris</name>
    <dbReference type="NCBI Taxonomy" id="30195"/>
    <lineage>
        <taxon>Eukaryota</taxon>
        <taxon>Metazoa</taxon>
        <taxon>Ecdysozoa</taxon>
        <taxon>Arthropoda</taxon>
        <taxon>Hexapoda</taxon>
        <taxon>Insecta</taxon>
        <taxon>Pterygota</taxon>
        <taxon>Neoptera</taxon>
        <taxon>Endopterygota</taxon>
        <taxon>Hymenoptera</taxon>
        <taxon>Apocrita</taxon>
        <taxon>Aculeata</taxon>
        <taxon>Apoidea</taxon>
        <taxon>Anthophila</taxon>
        <taxon>Apidae</taxon>
        <taxon>Bombus</taxon>
        <taxon>Bombus</taxon>
    </lineage>
</organism>
<keyword evidence="5" id="KW-0413">Isomerase</keyword>
<evidence type="ECO:0000256" key="1">
    <source>
        <dbReference type="SAM" id="MobiDB-lite"/>
    </source>
</evidence>
<dbReference type="GO" id="GO:0016853">
    <property type="term" value="F:isomerase activity"/>
    <property type="evidence" value="ECO:0007669"/>
    <property type="project" value="UniProtKB-KW"/>
</dbReference>
<feature type="compositionally biased region" description="Basic and acidic residues" evidence="1">
    <location>
        <begin position="301"/>
        <end position="350"/>
    </location>
</feature>
<protein>
    <submittedName>
        <fullName evidence="5">Peptidyl-prolyl cis-trans isomerase G</fullName>
    </submittedName>
</protein>
<feature type="compositionally biased region" description="Basic residues" evidence="1">
    <location>
        <begin position="237"/>
        <end position="248"/>
    </location>
</feature>
<feature type="region of interest" description="Disordered" evidence="1">
    <location>
        <begin position="218"/>
        <end position="356"/>
    </location>
</feature>
<dbReference type="Proteomes" id="UP000835206">
    <property type="component" value="Chromosome 3"/>
</dbReference>
<dbReference type="GeneID" id="100644393"/>
<evidence type="ECO:0000313" key="4">
    <source>
        <dbReference type="Proteomes" id="UP000835206"/>
    </source>
</evidence>
<gene>
    <name evidence="5" type="primary">LOC100644393</name>
</gene>
<feature type="compositionally biased region" description="Basic residues" evidence="1">
    <location>
        <begin position="80"/>
        <end position="90"/>
    </location>
</feature>
<keyword evidence="4" id="KW-1185">Reference proteome</keyword>
<evidence type="ECO:0000259" key="2">
    <source>
        <dbReference type="Pfam" id="PF11671"/>
    </source>
</evidence>
<proteinExistence type="predicted"/>
<dbReference type="InterPro" id="IPR022063">
    <property type="entry name" value="Sex_determin_N"/>
</dbReference>
<dbReference type="KEGG" id="bter:100644393"/>
<sequence length="440" mass="52010">MKRNVSNHSYRDEKLRSSRRENYETGLRRTEEERLRRKREKWIIEQQMLREHERLKEKKILEYEIRRALEKGLPLPMGRFSHHSSNKNKSKSPESQQRTVATSNTSNTSILSKKLEPSDGTTPLFKGLEGIQINAAELRRIKVCIHRNSFTEDTQRNVPDEATTDDLQRDIINFEDVLVKRREGEGSKSIFEREEIKSARVKTEEIVEHRTVVAINNENLENKPEANKKYTTSSRSRSPRYRSSHHTRYKDSKHNNRDSYRNDRDRDHSRGGSREYKEKVRPHSQLHTAEEKHLRKRKSHRDNSHSREGEQRAWAKDCHNSNKSSKHERPYRERSRERFRERRERDKSGERTLPSSHYIEPIPVPVYYGGFPPRPIMVGHLVPIRRQVPPLGGIRHMMSPLRPFPPRFIKPDIYKFCSLPNPNLGQCINGGFMMNGKLPH</sequence>
<dbReference type="Pfam" id="PF11671">
    <property type="entry name" value="Apis_Csd"/>
    <property type="match status" value="1"/>
</dbReference>
<feature type="region of interest" description="Disordered" evidence="1">
    <location>
        <begin position="74"/>
        <end position="119"/>
    </location>
</feature>
<dbReference type="InterPro" id="IPR021007">
    <property type="entry name" value="Sex_determ_C"/>
</dbReference>
<evidence type="ECO:0000313" key="5">
    <source>
        <dbReference type="RefSeq" id="XP_003394693.2"/>
    </source>
</evidence>
<dbReference type="Pfam" id="PF12278">
    <property type="entry name" value="SDP_N"/>
    <property type="match status" value="1"/>
</dbReference>
<feature type="domain" description="Complementary sex determiner C-terminal" evidence="2">
    <location>
        <begin position="357"/>
        <end position="425"/>
    </location>
</feature>
<dbReference type="OrthoDB" id="8194777at2759"/>
<feature type="region of interest" description="Disordered" evidence="1">
    <location>
        <begin position="1"/>
        <end position="32"/>
    </location>
</feature>
<reference evidence="5" key="1">
    <citation type="submission" date="2025-08" db="UniProtKB">
        <authorList>
            <consortium name="RefSeq"/>
        </authorList>
    </citation>
    <scope>IDENTIFICATION</scope>
</reference>
<feature type="domain" description="Complementary sex determination N-terminal" evidence="3">
    <location>
        <begin position="36"/>
        <end position="182"/>
    </location>
</feature>
<accession>A0A9B0C8Y6</accession>
<evidence type="ECO:0000259" key="3">
    <source>
        <dbReference type="Pfam" id="PF12278"/>
    </source>
</evidence>
<feature type="compositionally biased region" description="Basic and acidic residues" evidence="1">
    <location>
        <begin position="9"/>
        <end position="32"/>
    </location>
</feature>